<dbReference type="InterPro" id="IPR013332">
    <property type="entry name" value="KPR_N"/>
</dbReference>
<dbReference type="PANTHER" id="PTHR43765:SF2">
    <property type="entry name" value="2-DEHYDROPANTOATE 2-REDUCTASE"/>
    <property type="match status" value="1"/>
</dbReference>
<dbReference type="InterPro" id="IPR050838">
    <property type="entry name" value="Ketopantoate_reductase"/>
</dbReference>
<dbReference type="FunCoup" id="A0A165GAK5">
    <property type="interactions" value="229"/>
</dbReference>
<keyword evidence="4" id="KW-0560">Oxidoreductase</keyword>
<evidence type="ECO:0000256" key="4">
    <source>
        <dbReference type="ARBA" id="ARBA00023002"/>
    </source>
</evidence>
<reference evidence="8 9" key="1">
    <citation type="journal article" date="2016" name="Mol. Biol. Evol.">
        <title>Comparative Genomics of Early-Diverging Mushroom-Forming Fungi Provides Insights into the Origins of Lignocellulose Decay Capabilities.</title>
        <authorList>
            <person name="Nagy L.G."/>
            <person name="Riley R."/>
            <person name="Tritt A."/>
            <person name="Adam C."/>
            <person name="Daum C."/>
            <person name="Floudas D."/>
            <person name="Sun H."/>
            <person name="Yadav J.S."/>
            <person name="Pangilinan J."/>
            <person name="Larsson K.H."/>
            <person name="Matsuura K."/>
            <person name="Barry K."/>
            <person name="Labutti K."/>
            <person name="Kuo R."/>
            <person name="Ohm R.A."/>
            <person name="Bhattacharya S.S."/>
            <person name="Shirouzu T."/>
            <person name="Yoshinaga Y."/>
            <person name="Martin F.M."/>
            <person name="Grigoriev I.V."/>
            <person name="Hibbett D.S."/>
        </authorList>
    </citation>
    <scope>NUCLEOTIDE SEQUENCE [LARGE SCALE GENOMIC DNA]</scope>
    <source>
        <strain evidence="8 9">HHB12733</strain>
    </source>
</reference>
<protein>
    <recommendedName>
        <fullName evidence="2">2-dehydropantoate 2-reductase</fullName>
        <ecNumber evidence="2">1.1.1.169</ecNumber>
    </recommendedName>
    <alternativeName>
        <fullName evidence="5">Ketopantoate reductase</fullName>
    </alternativeName>
</protein>
<dbReference type="GO" id="GO:0015940">
    <property type="term" value="P:pantothenate biosynthetic process"/>
    <property type="evidence" value="ECO:0007669"/>
    <property type="project" value="InterPro"/>
</dbReference>
<evidence type="ECO:0000256" key="3">
    <source>
        <dbReference type="ARBA" id="ARBA00022857"/>
    </source>
</evidence>
<feature type="domain" description="Ketopantoate reductase C-terminal" evidence="7">
    <location>
        <begin position="282"/>
        <end position="412"/>
    </location>
</feature>
<evidence type="ECO:0000313" key="9">
    <source>
        <dbReference type="Proteomes" id="UP000076842"/>
    </source>
</evidence>
<name>A0A165GAK5_9BASI</name>
<feature type="domain" description="Ketopantoate reductase N-terminal" evidence="6">
    <location>
        <begin position="128"/>
        <end position="218"/>
    </location>
</feature>
<evidence type="ECO:0000259" key="6">
    <source>
        <dbReference type="Pfam" id="PF02558"/>
    </source>
</evidence>
<dbReference type="Proteomes" id="UP000076842">
    <property type="component" value="Unassembled WGS sequence"/>
</dbReference>
<dbReference type="Gene3D" id="1.10.1040.10">
    <property type="entry name" value="N-(1-d-carboxylethyl)-l-norvaline Dehydrogenase, domain 2"/>
    <property type="match status" value="1"/>
</dbReference>
<dbReference type="InterPro" id="IPR013328">
    <property type="entry name" value="6PGD_dom2"/>
</dbReference>
<dbReference type="PANTHER" id="PTHR43765">
    <property type="entry name" value="2-DEHYDROPANTOATE 2-REDUCTASE-RELATED"/>
    <property type="match status" value="1"/>
</dbReference>
<comment type="similarity">
    <text evidence="1">Belongs to the ketopantoate reductase family.</text>
</comment>
<dbReference type="Pfam" id="PF08546">
    <property type="entry name" value="ApbA_C"/>
    <property type="match status" value="1"/>
</dbReference>
<keyword evidence="3" id="KW-0521">NADP</keyword>
<dbReference type="OrthoDB" id="73846at2759"/>
<dbReference type="EC" id="1.1.1.169" evidence="2"/>
<dbReference type="GO" id="GO:0050661">
    <property type="term" value="F:NADP binding"/>
    <property type="evidence" value="ECO:0007669"/>
    <property type="project" value="TreeGrafter"/>
</dbReference>
<dbReference type="InterPro" id="IPR008927">
    <property type="entry name" value="6-PGluconate_DH-like_C_sf"/>
</dbReference>
<sequence>MSLDADDMRIHVLGIGNIGSLFAFHLRRALPASSPIALILRKHDSIKRLNDDQGNSVRVERDGHTETATGYEREVWDVKSDQVFSLMYDRRGAAKPQVEQKPLDPYMDVFRIPGTRPPGRPNKPDYGTANTIDSLILTVKATSALSALQRIVPRLHSNSTIVLLQNGMGVYDQLVDRLFPDPEKRPHFVLASTTHGAWQKGALHVVHAGMGDFSFGIVPDPLGRRDYEASLKNGFSSLQLSDISADPKNDPEFRTLHGTIQALLSLTDLKPVWDPYEWLQVKLMKKLCVNCCVNPLTALMDVTNGELLGSVDAYNLLRMVCHEAWEVFRAHAQAAGPPTTTNLVMANLYPAKLEEEVTRVIGHTAKNFSSMLQDIRNGRVTEIEYMNGYLIRLGRQYGLQTPVNHTLRSMVRLRCTLGAPTQMLGAMKYWHPLRSIPLAPRPPLSPLTAPPGLPP</sequence>
<evidence type="ECO:0000256" key="1">
    <source>
        <dbReference type="ARBA" id="ARBA00007870"/>
    </source>
</evidence>
<dbReference type="NCBIfam" id="TIGR00745">
    <property type="entry name" value="apbA_panE"/>
    <property type="match status" value="1"/>
</dbReference>
<dbReference type="Pfam" id="PF02558">
    <property type="entry name" value="ApbA"/>
    <property type="match status" value="1"/>
</dbReference>
<dbReference type="SUPFAM" id="SSF51735">
    <property type="entry name" value="NAD(P)-binding Rossmann-fold domains"/>
    <property type="match status" value="1"/>
</dbReference>
<accession>A0A165GAK5</accession>
<dbReference type="EMBL" id="KV423958">
    <property type="protein sequence ID" value="KZT57824.1"/>
    <property type="molecule type" value="Genomic_DNA"/>
</dbReference>
<dbReference type="Gene3D" id="3.40.50.720">
    <property type="entry name" value="NAD(P)-binding Rossmann-like Domain"/>
    <property type="match status" value="1"/>
</dbReference>
<dbReference type="InterPro" id="IPR013752">
    <property type="entry name" value="KPA_reductase"/>
</dbReference>
<dbReference type="InterPro" id="IPR036291">
    <property type="entry name" value="NAD(P)-bd_dom_sf"/>
</dbReference>
<evidence type="ECO:0000259" key="7">
    <source>
        <dbReference type="Pfam" id="PF08546"/>
    </source>
</evidence>
<feature type="non-terminal residue" evidence="8">
    <location>
        <position position="455"/>
    </location>
</feature>
<keyword evidence="9" id="KW-1185">Reference proteome</keyword>
<dbReference type="InParanoid" id="A0A165GAK5"/>
<dbReference type="GO" id="GO:0005739">
    <property type="term" value="C:mitochondrion"/>
    <property type="evidence" value="ECO:0007669"/>
    <property type="project" value="TreeGrafter"/>
</dbReference>
<evidence type="ECO:0000256" key="2">
    <source>
        <dbReference type="ARBA" id="ARBA00013014"/>
    </source>
</evidence>
<dbReference type="GO" id="GO:0008677">
    <property type="term" value="F:2-dehydropantoate 2-reductase activity"/>
    <property type="evidence" value="ECO:0007669"/>
    <property type="project" value="UniProtKB-EC"/>
</dbReference>
<dbReference type="SUPFAM" id="SSF48179">
    <property type="entry name" value="6-phosphogluconate dehydrogenase C-terminal domain-like"/>
    <property type="match status" value="1"/>
</dbReference>
<dbReference type="AlphaFoldDB" id="A0A165GAK5"/>
<gene>
    <name evidence="8" type="ORF">CALCODRAFT_555102</name>
</gene>
<organism evidence="8 9">
    <name type="scientific">Calocera cornea HHB12733</name>
    <dbReference type="NCBI Taxonomy" id="1353952"/>
    <lineage>
        <taxon>Eukaryota</taxon>
        <taxon>Fungi</taxon>
        <taxon>Dikarya</taxon>
        <taxon>Basidiomycota</taxon>
        <taxon>Agaricomycotina</taxon>
        <taxon>Dacrymycetes</taxon>
        <taxon>Dacrymycetales</taxon>
        <taxon>Dacrymycetaceae</taxon>
        <taxon>Calocera</taxon>
    </lineage>
</organism>
<dbReference type="STRING" id="1353952.A0A165GAK5"/>
<dbReference type="InterPro" id="IPR003710">
    <property type="entry name" value="ApbA"/>
</dbReference>
<evidence type="ECO:0000313" key="8">
    <source>
        <dbReference type="EMBL" id="KZT57824.1"/>
    </source>
</evidence>
<proteinExistence type="inferred from homology"/>
<evidence type="ECO:0000256" key="5">
    <source>
        <dbReference type="ARBA" id="ARBA00032024"/>
    </source>
</evidence>